<evidence type="ECO:0000313" key="3">
    <source>
        <dbReference type="Proteomes" id="UP000272942"/>
    </source>
</evidence>
<name>A0A183A8K6_9TREM</name>
<dbReference type="AlphaFoldDB" id="A0A183A8K6"/>
<feature type="region of interest" description="Disordered" evidence="1">
    <location>
        <begin position="1"/>
        <end position="56"/>
    </location>
</feature>
<gene>
    <name evidence="2" type="ORF">ECPE_LOCUS3291</name>
</gene>
<reference evidence="2 3" key="2">
    <citation type="submission" date="2018-11" db="EMBL/GenBank/DDBJ databases">
        <authorList>
            <consortium name="Pathogen Informatics"/>
        </authorList>
    </citation>
    <scope>NUCLEOTIDE SEQUENCE [LARGE SCALE GENOMIC DNA]</scope>
    <source>
        <strain evidence="2 3">Egypt</strain>
    </source>
</reference>
<reference evidence="4" key="1">
    <citation type="submission" date="2016-06" db="UniProtKB">
        <authorList>
            <consortium name="WormBaseParasite"/>
        </authorList>
    </citation>
    <scope>IDENTIFICATION</scope>
</reference>
<evidence type="ECO:0000313" key="4">
    <source>
        <dbReference type="WBParaSite" id="ECPE_0000329401-mRNA-1"/>
    </source>
</evidence>
<proteinExistence type="predicted"/>
<dbReference type="Proteomes" id="UP000272942">
    <property type="component" value="Unassembled WGS sequence"/>
</dbReference>
<sequence length="89" mass="10477">MDRIHFKSSTDQRHRETSEDDHQVRTLSERPTEPHQSDALTQPIEAQGHEHEEEEPTIAFRRSILQANQIDEVLLKEESCSDPYLRDRV</sequence>
<accession>A0A183A8K6</accession>
<dbReference type="EMBL" id="UZAN01040267">
    <property type="protein sequence ID" value="VDP69044.1"/>
    <property type="molecule type" value="Genomic_DNA"/>
</dbReference>
<feature type="compositionally biased region" description="Basic and acidic residues" evidence="1">
    <location>
        <begin position="1"/>
        <end position="36"/>
    </location>
</feature>
<keyword evidence="3" id="KW-1185">Reference proteome</keyword>
<organism evidence="4">
    <name type="scientific">Echinostoma caproni</name>
    <dbReference type="NCBI Taxonomy" id="27848"/>
    <lineage>
        <taxon>Eukaryota</taxon>
        <taxon>Metazoa</taxon>
        <taxon>Spiralia</taxon>
        <taxon>Lophotrochozoa</taxon>
        <taxon>Platyhelminthes</taxon>
        <taxon>Trematoda</taxon>
        <taxon>Digenea</taxon>
        <taxon>Plagiorchiida</taxon>
        <taxon>Echinostomata</taxon>
        <taxon>Echinostomatoidea</taxon>
        <taxon>Echinostomatidae</taxon>
        <taxon>Echinostoma</taxon>
    </lineage>
</organism>
<protein>
    <submittedName>
        <fullName evidence="2 4">Uncharacterized protein</fullName>
    </submittedName>
</protein>
<evidence type="ECO:0000313" key="2">
    <source>
        <dbReference type="EMBL" id="VDP69044.1"/>
    </source>
</evidence>
<dbReference type="WBParaSite" id="ECPE_0000329401-mRNA-1">
    <property type="protein sequence ID" value="ECPE_0000329401-mRNA-1"/>
    <property type="gene ID" value="ECPE_0000329401"/>
</dbReference>
<evidence type="ECO:0000256" key="1">
    <source>
        <dbReference type="SAM" id="MobiDB-lite"/>
    </source>
</evidence>